<keyword evidence="1" id="KW-0812">Transmembrane</keyword>
<dbReference type="PANTHER" id="PTHR12517">
    <property type="entry name" value="VACUOLAR PROTEIN SORTING-ASSOCIATED PROTEIN 13B"/>
    <property type="match status" value="1"/>
</dbReference>
<dbReference type="PANTHER" id="PTHR12517:SF0">
    <property type="entry name" value="INTERMEMBRANE LIPID TRANSFER PROTEIN VPS13B"/>
    <property type="match status" value="1"/>
</dbReference>
<evidence type="ECO:0000313" key="2">
    <source>
        <dbReference type="RefSeq" id="XP_020025758.1"/>
    </source>
</evidence>
<proteinExistence type="predicted"/>
<accession>A0A8B7V209</accession>
<protein>
    <submittedName>
        <fullName evidence="2">Vacuolar protein sorting-associated protein 13B-like</fullName>
    </submittedName>
</protein>
<keyword evidence="1" id="KW-1133">Transmembrane helix</keyword>
<keyword evidence="1" id="KW-0472">Membrane</keyword>
<reference evidence="2" key="1">
    <citation type="submission" date="2025-08" db="UniProtKB">
        <authorList>
            <consortium name="RefSeq"/>
        </authorList>
    </citation>
    <scope>IDENTIFICATION</scope>
    <source>
        <tissue evidence="2">Leukocyte</tissue>
    </source>
</reference>
<gene>
    <name evidence="2" type="primary">LOC109690700</name>
</gene>
<name>A0A8B7V209_CASCN</name>
<feature type="transmembrane region" description="Helical" evidence="1">
    <location>
        <begin position="113"/>
        <end position="133"/>
    </location>
</feature>
<organism evidence="2">
    <name type="scientific">Castor canadensis</name>
    <name type="common">American beaver</name>
    <dbReference type="NCBI Taxonomy" id="51338"/>
    <lineage>
        <taxon>Eukaryota</taxon>
        <taxon>Metazoa</taxon>
        <taxon>Chordata</taxon>
        <taxon>Craniata</taxon>
        <taxon>Vertebrata</taxon>
        <taxon>Euteleostomi</taxon>
        <taxon>Mammalia</taxon>
        <taxon>Eutheria</taxon>
        <taxon>Euarchontoglires</taxon>
        <taxon>Glires</taxon>
        <taxon>Rodentia</taxon>
        <taxon>Castorimorpha</taxon>
        <taxon>Castoridae</taxon>
        <taxon>Castor</taxon>
    </lineage>
</organism>
<evidence type="ECO:0000256" key="1">
    <source>
        <dbReference type="SAM" id="Phobius"/>
    </source>
</evidence>
<sequence>MQQQPVVAVPLVMPVNRRKEDELSVGSAPLLKQQSYQASEYASSPVKPKTVTESRPLSIPVKAMLNMPEGCRSPEERMKEFIGIVWNAVKSLTLQHLIFVTCHAGVKETNLKYSVVVCSFPMIACLLQVQLYLVTFLEQ</sequence>
<dbReference type="KEGG" id="ccan:109690700"/>
<dbReference type="InterPro" id="IPR039782">
    <property type="entry name" value="VPS13B"/>
</dbReference>
<dbReference type="AlphaFoldDB" id="A0A8B7V209"/>
<dbReference type="OrthoDB" id="9357292at2759"/>
<dbReference type="RefSeq" id="XP_020025758.1">
    <property type="nucleotide sequence ID" value="XM_020170169.1"/>
</dbReference>